<keyword evidence="2" id="KW-1185">Reference proteome</keyword>
<dbReference type="OrthoDB" id="1684017at2"/>
<dbReference type="Proteomes" id="UP000192738">
    <property type="component" value="Unassembled WGS sequence"/>
</dbReference>
<dbReference type="RefSeq" id="WP_084573944.1">
    <property type="nucleotide sequence ID" value="NZ_CP155572.1"/>
</dbReference>
<reference evidence="1 2" key="1">
    <citation type="submission" date="2017-04" db="EMBL/GenBank/DDBJ databases">
        <authorList>
            <person name="Afonso C.L."/>
            <person name="Miller P.J."/>
            <person name="Scott M.A."/>
            <person name="Spackman E."/>
            <person name="Goraichik I."/>
            <person name="Dimitrov K.M."/>
            <person name="Suarez D.L."/>
            <person name="Swayne D.E."/>
        </authorList>
    </citation>
    <scope>NUCLEOTIDE SEQUENCE [LARGE SCALE GENOMIC DNA]</scope>
    <source>
        <strain evidence="1 2">DSM 5090</strain>
    </source>
</reference>
<sequence length="61" mass="6928">MDYPSFTNSGFGEETIIFSKGEYVLLNMVDKSSRSLGKMAEDARQKLKEIKKEHLAYQIPG</sequence>
<name>A0A1W1YN78_9FIRM</name>
<dbReference type="AlphaFoldDB" id="A0A1W1YN78"/>
<dbReference type="EMBL" id="FWXI01000002">
    <property type="protein sequence ID" value="SMC37604.1"/>
    <property type="molecule type" value="Genomic_DNA"/>
</dbReference>
<gene>
    <name evidence="1" type="ORF">SAMN04488500_10220</name>
</gene>
<accession>A0A1W1YN78</accession>
<protein>
    <submittedName>
        <fullName evidence="1">Uncharacterized protein</fullName>
    </submittedName>
</protein>
<evidence type="ECO:0000313" key="1">
    <source>
        <dbReference type="EMBL" id="SMC37604.1"/>
    </source>
</evidence>
<evidence type="ECO:0000313" key="2">
    <source>
        <dbReference type="Proteomes" id="UP000192738"/>
    </source>
</evidence>
<proteinExistence type="predicted"/>
<organism evidence="1 2">
    <name type="scientific">Sporomusa malonica</name>
    <dbReference type="NCBI Taxonomy" id="112901"/>
    <lineage>
        <taxon>Bacteria</taxon>
        <taxon>Bacillati</taxon>
        <taxon>Bacillota</taxon>
        <taxon>Negativicutes</taxon>
        <taxon>Selenomonadales</taxon>
        <taxon>Sporomusaceae</taxon>
        <taxon>Sporomusa</taxon>
    </lineage>
</organism>